<organism evidence="3 4">
    <name type="scientific">Microterricola viridarii</name>
    <dbReference type="NCBI Taxonomy" id="412690"/>
    <lineage>
        <taxon>Bacteria</taxon>
        <taxon>Bacillati</taxon>
        <taxon>Actinomycetota</taxon>
        <taxon>Actinomycetes</taxon>
        <taxon>Micrococcales</taxon>
        <taxon>Microbacteriaceae</taxon>
        <taxon>Microterricola</taxon>
    </lineage>
</organism>
<keyword evidence="1" id="KW-1133">Transmembrane helix</keyword>
<keyword evidence="1" id="KW-0812">Transmembrane</keyword>
<evidence type="ECO:0000313" key="4">
    <source>
        <dbReference type="Proteomes" id="UP000181956"/>
    </source>
</evidence>
<sequence length="284" mass="30623">MGITVSEKLSGEPMASTATMRERFAGQLVIDETLRHQAGATPRTPVQRFFGSSPLAEEARSWYLGAVGEIAVGGILERLPEGWATRHALPVGTKDTDIDHLVVGPGGVFTINTKHHADKGIWVAGRTLLVDGQRQPYIPAATGEAGKVAKLLGSRLPHPIAVHPLLVFVDPKRITVKERPERVRVLNSHEVRRWLREQPAVLSADAVAEVLAVVDDPASWRATDAGDHVAARSQFAALHAEVRAARRRRRLWGFAGMAGIVALLVGLWALLPTLLPLILGALAG</sequence>
<dbReference type="Proteomes" id="UP000181956">
    <property type="component" value="Chromosome I"/>
</dbReference>
<dbReference type="InterPro" id="IPR011528">
    <property type="entry name" value="NERD"/>
</dbReference>
<protein>
    <submittedName>
        <fullName evidence="3">Nuclease-related domain-containing protein</fullName>
    </submittedName>
</protein>
<accession>A0A1H1Y419</accession>
<keyword evidence="4" id="KW-1185">Reference proteome</keyword>
<dbReference type="AlphaFoldDB" id="A0A1H1Y419"/>
<evidence type="ECO:0000313" key="3">
    <source>
        <dbReference type="EMBL" id="SDT16164.1"/>
    </source>
</evidence>
<gene>
    <name evidence="3" type="ORF">SAMN04489834_2970</name>
</gene>
<reference evidence="4" key="1">
    <citation type="submission" date="2016-10" db="EMBL/GenBank/DDBJ databases">
        <authorList>
            <person name="Varghese N."/>
            <person name="Submissions S."/>
        </authorList>
    </citation>
    <scope>NUCLEOTIDE SEQUENCE [LARGE SCALE GENOMIC DNA]</scope>
    <source>
        <strain evidence="4">DSM 21772</strain>
    </source>
</reference>
<dbReference type="STRING" id="412690.SAMN04489834_2970"/>
<feature type="domain" description="NERD" evidence="2">
    <location>
        <begin position="64"/>
        <end position="175"/>
    </location>
</feature>
<dbReference type="OrthoDB" id="5793358at2"/>
<dbReference type="EMBL" id="LT629742">
    <property type="protein sequence ID" value="SDT16164.1"/>
    <property type="molecule type" value="Genomic_DNA"/>
</dbReference>
<name>A0A1H1Y419_9MICO</name>
<proteinExistence type="predicted"/>
<keyword evidence="1" id="KW-0472">Membrane</keyword>
<evidence type="ECO:0000256" key="1">
    <source>
        <dbReference type="SAM" id="Phobius"/>
    </source>
</evidence>
<dbReference type="Pfam" id="PF08378">
    <property type="entry name" value="NERD"/>
    <property type="match status" value="1"/>
</dbReference>
<evidence type="ECO:0000259" key="2">
    <source>
        <dbReference type="PROSITE" id="PS50965"/>
    </source>
</evidence>
<feature type="transmembrane region" description="Helical" evidence="1">
    <location>
        <begin position="251"/>
        <end position="271"/>
    </location>
</feature>
<dbReference type="PROSITE" id="PS50965">
    <property type="entry name" value="NERD"/>
    <property type="match status" value="1"/>
</dbReference>